<evidence type="ECO:0000256" key="1">
    <source>
        <dbReference type="ARBA" id="ARBA00009477"/>
    </source>
</evidence>
<dbReference type="PANTHER" id="PTHR30469">
    <property type="entry name" value="MULTIDRUG RESISTANCE PROTEIN MDTA"/>
    <property type="match status" value="1"/>
</dbReference>
<comment type="similarity">
    <text evidence="1">Belongs to the membrane fusion protein (MFP) (TC 8.A.1) family.</text>
</comment>
<comment type="caution">
    <text evidence="7">The sequence shown here is derived from an EMBL/GenBank/DDBJ whole genome shotgun (WGS) entry which is preliminary data.</text>
</comment>
<feature type="coiled-coil region" evidence="2">
    <location>
        <begin position="151"/>
        <end position="178"/>
    </location>
</feature>
<organism evidence="7 8">
    <name type="scientific">Parabacteroides chinchillae</name>
    <dbReference type="NCBI Taxonomy" id="871327"/>
    <lineage>
        <taxon>Bacteria</taxon>
        <taxon>Pseudomonadati</taxon>
        <taxon>Bacteroidota</taxon>
        <taxon>Bacteroidia</taxon>
        <taxon>Bacteroidales</taxon>
        <taxon>Tannerellaceae</taxon>
        <taxon>Parabacteroides</taxon>
    </lineage>
</organism>
<dbReference type="Gene3D" id="2.40.50.100">
    <property type="match status" value="1"/>
</dbReference>
<keyword evidence="3" id="KW-1133">Transmembrane helix</keyword>
<dbReference type="Gene3D" id="1.10.287.470">
    <property type="entry name" value="Helix hairpin bin"/>
    <property type="match status" value="1"/>
</dbReference>
<dbReference type="GO" id="GO:1990281">
    <property type="term" value="C:efflux pump complex"/>
    <property type="evidence" value="ECO:0007669"/>
    <property type="project" value="TreeGrafter"/>
</dbReference>
<feature type="domain" description="CusB-like beta-barrel" evidence="5">
    <location>
        <begin position="214"/>
        <end position="288"/>
    </location>
</feature>
<dbReference type="Proteomes" id="UP000236725">
    <property type="component" value="Unassembled WGS sequence"/>
</dbReference>
<evidence type="ECO:0000259" key="5">
    <source>
        <dbReference type="Pfam" id="PF25954"/>
    </source>
</evidence>
<dbReference type="SUPFAM" id="SSF111369">
    <property type="entry name" value="HlyD-like secretion proteins"/>
    <property type="match status" value="1"/>
</dbReference>
<evidence type="ECO:0000313" key="7">
    <source>
        <dbReference type="EMBL" id="SEF84224.1"/>
    </source>
</evidence>
<evidence type="ECO:0000259" key="4">
    <source>
        <dbReference type="Pfam" id="PF25917"/>
    </source>
</evidence>
<dbReference type="InterPro" id="IPR058637">
    <property type="entry name" value="YknX-like_C"/>
</dbReference>
<keyword evidence="8" id="KW-1185">Reference proteome</keyword>
<dbReference type="GO" id="GO:0015562">
    <property type="term" value="F:efflux transmembrane transporter activity"/>
    <property type="evidence" value="ECO:0007669"/>
    <property type="project" value="TreeGrafter"/>
</dbReference>
<dbReference type="PANTHER" id="PTHR30469:SF36">
    <property type="entry name" value="BLL3903 PROTEIN"/>
    <property type="match status" value="1"/>
</dbReference>
<keyword evidence="3" id="KW-0812">Transmembrane</keyword>
<name>A0A8G2F1B7_9BACT</name>
<evidence type="ECO:0000313" key="8">
    <source>
        <dbReference type="Proteomes" id="UP000236725"/>
    </source>
</evidence>
<sequence>MTKRVKWSVTSAIILLIIGMIVYPQFKSKYIASKAQKDVTISTPGATAQKRILNINAEILRYQTLTDKILSTGSTLPDEEVDLAFESSGKVVAIYFTEGTHVKAGDLLAKINDKPLQAQLKKLEAQVPLAKDRVYRQHTLLEKDAVSQEAYEQVATEYEKLMADIELVKANIAQTELRAPFDGIIGLRSVSEGAYVTSSSSVIAKLTKISPLKIEFSIPESYASEVKDGSQIVFRMEKDGLLHDYKATVYAVESKVDTDTRTLRVRATYPNTGESILPGRYTSVEITRREIKNALAIPSEALIPEMGKDIVYLYKNGVAEPAEVKIGLRTEDRVQILSGLTSGDTLIVSGVMQLRTGMKVSIDNLD</sequence>
<dbReference type="Pfam" id="PF25989">
    <property type="entry name" value="YknX_C"/>
    <property type="match status" value="1"/>
</dbReference>
<dbReference type="InterPro" id="IPR006143">
    <property type="entry name" value="RND_pump_MFP"/>
</dbReference>
<evidence type="ECO:0000259" key="6">
    <source>
        <dbReference type="Pfam" id="PF25989"/>
    </source>
</evidence>
<evidence type="ECO:0000256" key="2">
    <source>
        <dbReference type="SAM" id="Coils"/>
    </source>
</evidence>
<feature type="transmembrane region" description="Helical" evidence="3">
    <location>
        <begin position="7"/>
        <end position="26"/>
    </location>
</feature>
<keyword evidence="2" id="KW-0175">Coiled coil</keyword>
<keyword evidence="3" id="KW-0472">Membrane</keyword>
<dbReference type="AlphaFoldDB" id="A0A8G2F1B7"/>
<evidence type="ECO:0000256" key="3">
    <source>
        <dbReference type="SAM" id="Phobius"/>
    </source>
</evidence>
<feature type="domain" description="Multidrug resistance protein MdtA-like barrel-sandwich hybrid" evidence="4">
    <location>
        <begin position="81"/>
        <end position="200"/>
    </location>
</feature>
<dbReference type="Gene3D" id="2.40.420.20">
    <property type="match status" value="1"/>
</dbReference>
<dbReference type="Pfam" id="PF25917">
    <property type="entry name" value="BSH_RND"/>
    <property type="match status" value="1"/>
</dbReference>
<dbReference type="NCBIfam" id="TIGR01730">
    <property type="entry name" value="RND_mfp"/>
    <property type="match status" value="1"/>
</dbReference>
<dbReference type="RefSeq" id="WP_103983227.1">
    <property type="nucleotide sequence ID" value="NZ_FNVS01000008.1"/>
</dbReference>
<gene>
    <name evidence="7" type="ORF">SAMN05444001_10813</name>
</gene>
<protein>
    <submittedName>
        <fullName evidence="7">Membrane fusion protein, multidrug efflux system</fullName>
    </submittedName>
</protein>
<dbReference type="EMBL" id="FNVS01000008">
    <property type="protein sequence ID" value="SEF84224.1"/>
    <property type="molecule type" value="Genomic_DNA"/>
</dbReference>
<dbReference type="InterPro" id="IPR058625">
    <property type="entry name" value="MdtA-like_BSH"/>
</dbReference>
<accession>A0A8G2F1B7</accession>
<dbReference type="Gene3D" id="2.40.30.170">
    <property type="match status" value="1"/>
</dbReference>
<dbReference type="InterPro" id="IPR058792">
    <property type="entry name" value="Beta-barrel_RND_2"/>
</dbReference>
<dbReference type="Pfam" id="PF25954">
    <property type="entry name" value="Beta-barrel_RND_2"/>
    <property type="match status" value="1"/>
</dbReference>
<reference evidence="7 8" key="1">
    <citation type="submission" date="2016-10" db="EMBL/GenBank/DDBJ databases">
        <authorList>
            <person name="Varghese N."/>
            <person name="Submissions S."/>
        </authorList>
    </citation>
    <scope>NUCLEOTIDE SEQUENCE [LARGE SCALE GENOMIC DNA]</scope>
    <source>
        <strain evidence="7 8">DSM 29073</strain>
    </source>
</reference>
<feature type="domain" description="YknX-like C-terminal permuted SH3-like" evidence="6">
    <location>
        <begin position="294"/>
        <end position="361"/>
    </location>
</feature>
<proteinExistence type="inferred from homology"/>